<comment type="caution">
    <text evidence="2">The sequence shown here is derived from an EMBL/GenBank/DDBJ whole genome shotgun (WGS) entry which is preliminary data.</text>
</comment>
<name>A0A0R0D008_9GAMM</name>
<gene>
    <name evidence="2" type="ORF">ABB29_01465</name>
</gene>
<proteinExistence type="predicted"/>
<dbReference type="AlphaFoldDB" id="A0A0R0D008"/>
<reference evidence="2 3" key="1">
    <citation type="submission" date="2015-05" db="EMBL/GenBank/DDBJ databases">
        <title>Genome sequencing and analysis of members of genus Stenotrophomonas.</title>
        <authorList>
            <person name="Patil P.P."/>
            <person name="Midha S."/>
            <person name="Patil P.B."/>
        </authorList>
    </citation>
    <scope>NUCLEOTIDE SEQUENCE [LARGE SCALE GENOMIC DNA]</scope>
    <source>
        <strain evidence="2 3">DSM 21858</strain>
    </source>
</reference>
<dbReference type="PATRIC" id="fig|344882.3.peg.1489"/>
<feature type="chain" id="PRO_5006394853" description="Secreted protein" evidence="1">
    <location>
        <begin position="22"/>
        <end position="171"/>
    </location>
</feature>
<keyword evidence="1" id="KW-0732">Signal</keyword>
<evidence type="ECO:0000313" key="2">
    <source>
        <dbReference type="EMBL" id="KRG71473.1"/>
    </source>
</evidence>
<organism evidence="2 3">
    <name type="scientific">Pseudoxanthomonas dokdonensis</name>
    <dbReference type="NCBI Taxonomy" id="344882"/>
    <lineage>
        <taxon>Bacteria</taxon>
        <taxon>Pseudomonadati</taxon>
        <taxon>Pseudomonadota</taxon>
        <taxon>Gammaproteobacteria</taxon>
        <taxon>Lysobacterales</taxon>
        <taxon>Lysobacteraceae</taxon>
        <taxon>Pseudoxanthomonas</taxon>
    </lineage>
</organism>
<accession>A0A0R0D008</accession>
<dbReference type="EMBL" id="LDJL01000002">
    <property type="protein sequence ID" value="KRG71473.1"/>
    <property type="molecule type" value="Genomic_DNA"/>
</dbReference>
<dbReference type="Proteomes" id="UP000052052">
    <property type="component" value="Unassembled WGS sequence"/>
</dbReference>
<protein>
    <recommendedName>
        <fullName evidence="4">Secreted protein</fullName>
    </recommendedName>
</protein>
<evidence type="ECO:0000256" key="1">
    <source>
        <dbReference type="SAM" id="SignalP"/>
    </source>
</evidence>
<dbReference type="RefSeq" id="WP_057656847.1">
    <property type="nucleotide sequence ID" value="NZ_LDJL01000002.1"/>
</dbReference>
<dbReference type="OrthoDB" id="5966441at2"/>
<feature type="signal peptide" evidence="1">
    <location>
        <begin position="1"/>
        <end position="21"/>
    </location>
</feature>
<evidence type="ECO:0008006" key="4">
    <source>
        <dbReference type="Google" id="ProtNLM"/>
    </source>
</evidence>
<evidence type="ECO:0000313" key="3">
    <source>
        <dbReference type="Proteomes" id="UP000052052"/>
    </source>
</evidence>
<keyword evidence="3" id="KW-1185">Reference proteome</keyword>
<sequence>MKHFRVLCLAAALLCSTAAFAQQAADGNPPTDLKSQMSSEQFKAAGLDKLDASELAALNDWLNKKVVAQTAIVAAAAKEEGRKEVVQENRGFFDFGTSEPIESTLTGDFNGFGKGKTYVLANGQEWQQTDAATLAGVRKSSPEVSIKPGTLGVWYMRVKGYNTTAKVQRIK</sequence>